<gene>
    <name evidence="11" type="ORF">J0S82_020128</name>
</gene>
<dbReference type="InterPro" id="IPR001331">
    <property type="entry name" value="GDS_CDC24_CS"/>
</dbReference>
<dbReference type="SUPFAM" id="SSF48065">
    <property type="entry name" value="DBL homology domain (DH-domain)"/>
    <property type="match status" value="1"/>
</dbReference>
<keyword evidence="3" id="KW-0344">Guanine-nucleotide releasing factor</keyword>
<dbReference type="FunFam" id="2.30.29.30:FF:000094">
    <property type="entry name" value="Rho guanine nucleotide exchange factor 7"/>
    <property type="match status" value="1"/>
</dbReference>
<dbReference type="InterPro" id="IPR035899">
    <property type="entry name" value="DBL_dom_sf"/>
</dbReference>
<dbReference type="Pfam" id="PF00169">
    <property type="entry name" value="PH"/>
    <property type="match status" value="1"/>
</dbReference>
<dbReference type="CDD" id="cd00160">
    <property type="entry name" value="RhoGEF"/>
    <property type="match status" value="1"/>
</dbReference>
<dbReference type="SUPFAM" id="SSF50729">
    <property type="entry name" value="PH domain-like"/>
    <property type="match status" value="1"/>
</dbReference>
<evidence type="ECO:0000256" key="6">
    <source>
        <dbReference type="SAM" id="Coils"/>
    </source>
</evidence>
<comment type="subcellular location">
    <subcellularLocation>
        <location evidence="1">Cell projection</location>
        <location evidence="1">Lamellipodium</location>
    </subcellularLocation>
</comment>
<dbReference type="Pfam" id="PF07653">
    <property type="entry name" value="SH3_2"/>
    <property type="match status" value="1"/>
</dbReference>
<dbReference type="SUPFAM" id="SSF50044">
    <property type="entry name" value="SH3-domain"/>
    <property type="match status" value="1"/>
</dbReference>
<evidence type="ECO:0000259" key="8">
    <source>
        <dbReference type="PROSITE" id="PS50002"/>
    </source>
</evidence>
<dbReference type="PROSITE" id="PS00741">
    <property type="entry name" value="DH_1"/>
    <property type="match status" value="1"/>
</dbReference>
<dbReference type="GO" id="GO:0005085">
    <property type="term" value="F:guanyl-nucleotide exchange factor activity"/>
    <property type="evidence" value="ECO:0007669"/>
    <property type="project" value="UniProtKB-KW"/>
</dbReference>
<name>A0A8J5ZU41_GALPY</name>
<dbReference type="Gene3D" id="2.30.30.40">
    <property type="entry name" value="SH3 Domains"/>
    <property type="match status" value="1"/>
</dbReference>
<evidence type="ECO:0000256" key="3">
    <source>
        <dbReference type="ARBA" id="ARBA00022658"/>
    </source>
</evidence>
<evidence type="ECO:0000313" key="12">
    <source>
        <dbReference type="Proteomes" id="UP000700334"/>
    </source>
</evidence>
<dbReference type="InterPro" id="IPR032409">
    <property type="entry name" value="GEF6/7_CC"/>
</dbReference>
<feature type="region of interest" description="Disordered" evidence="7">
    <location>
        <begin position="1"/>
        <end position="160"/>
    </location>
</feature>
<feature type="region of interest" description="Disordered" evidence="7">
    <location>
        <begin position="422"/>
        <end position="464"/>
    </location>
</feature>
<keyword evidence="6" id="KW-0175">Coiled coil</keyword>
<dbReference type="PRINTS" id="PR00452">
    <property type="entry name" value="SH3DOMAIN"/>
</dbReference>
<evidence type="ECO:0000313" key="11">
    <source>
        <dbReference type="EMBL" id="KAG8507211.1"/>
    </source>
</evidence>
<dbReference type="AlphaFoldDB" id="A0A8J5ZU41"/>
<dbReference type="SMART" id="SM00326">
    <property type="entry name" value="SH3"/>
    <property type="match status" value="1"/>
</dbReference>
<feature type="compositionally biased region" description="Basic residues" evidence="7">
    <location>
        <begin position="904"/>
        <end position="914"/>
    </location>
</feature>
<dbReference type="Proteomes" id="UP000700334">
    <property type="component" value="Unassembled WGS sequence"/>
</dbReference>
<feature type="compositionally biased region" description="Low complexity" evidence="7">
    <location>
        <begin position="68"/>
        <end position="80"/>
    </location>
</feature>
<dbReference type="GO" id="GO:0030027">
    <property type="term" value="C:lamellipodium"/>
    <property type="evidence" value="ECO:0007669"/>
    <property type="project" value="UniProtKB-SubCell"/>
</dbReference>
<dbReference type="SMART" id="SM00325">
    <property type="entry name" value="RhoGEF"/>
    <property type="match status" value="1"/>
</dbReference>
<dbReference type="PROSITE" id="PS50010">
    <property type="entry name" value="DH_2"/>
    <property type="match status" value="1"/>
</dbReference>
<reference evidence="11" key="1">
    <citation type="journal article" date="2021" name="Evol. Appl.">
        <title>The genome of the Pyrenean desman and the effects of bottlenecks and inbreeding on the genomic landscape of an endangered species.</title>
        <authorList>
            <person name="Escoda L."/>
            <person name="Castresana J."/>
        </authorList>
    </citation>
    <scope>NUCLEOTIDE SEQUENCE</scope>
    <source>
        <strain evidence="11">IBE-C5619</strain>
    </source>
</reference>
<proteinExistence type="predicted"/>
<evidence type="ECO:0000259" key="10">
    <source>
        <dbReference type="PROSITE" id="PS50010"/>
    </source>
</evidence>
<dbReference type="PANTHER" id="PTHR46026:SF2">
    <property type="entry name" value="RHO GUANINE NUCLEOTIDE EXCHANGE FACTOR 6"/>
    <property type="match status" value="1"/>
</dbReference>
<evidence type="ECO:0000256" key="1">
    <source>
        <dbReference type="ARBA" id="ARBA00004510"/>
    </source>
</evidence>
<protein>
    <submittedName>
        <fullName evidence="11">Rho guanine nucleotide exchange factor 6</fullName>
    </submittedName>
</protein>
<dbReference type="PROSITE" id="PS50003">
    <property type="entry name" value="PH_DOMAIN"/>
    <property type="match status" value="1"/>
</dbReference>
<accession>A0A8J5ZU41</accession>
<evidence type="ECO:0000256" key="4">
    <source>
        <dbReference type="ARBA" id="ARBA00023273"/>
    </source>
</evidence>
<dbReference type="GO" id="GO:0005737">
    <property type="term" value="C:cytoplasm"/>
    <property type="evidence" value="ECO:0007669"/>
    <property type="project" value="TreeGrafter"/>
</dbReference>
<feature type="compositionally biased region" description="Low complexity" evidence="7">
    <location>
        <begin position="34"/>
        <end position="50"/>
    </location>
</feature>
<dbReference type="InterPro" id="IPR046376">
    <property type="entry name" value="PH_Cool_Pix"/>
</dbReference>
<dbReference type="Gene3D" id="1.20.5.390">
    <property type="entry name" value="L1 transposable element, trimerization domain"/>
    <property type="match status" value="1"/>
</dbReference>
<dbReference type="Pfam" id="PF16614">
    <property type="entry name" value="RhoGEF67_u2"/>
    <property type="match status" value="1"/>
</dbReference>
<keyword evidence="2 5" id="KW-0728">SH3 domain</keyword>
<dbReference type="CDD" id="cd12060">
    <property type="entry name" value="SH3_alphaPIX"/>
    <property type="match status" value="1"/>
</dbReference>
<evidence type="ECO:0000256" key="7">
    <source>
        <dbReference type="SAM" id="MobiDB-lite"/>
    </source>
</evidence>
<sequence length="1056" mass="116252">TTNKGTKAPEPGPLRWRARRRVWRRAPPPRPRPAAKLQPPLPAQPASAALQFRLGGGHAQGRVPAPPGSSGSRSLGTGSPAALGPVTREGEPLPGGGGGRLERTAGANGRLEEQRAAAEPGDLPGARGQGPRTARGRGAKDPGRGGAALPLPAVAASPSPPRGRFSVRASLCSEIAGGAAVLAYISRLRLLWSQGARAVHIKSSQWWWEGAVVDDWSFEQISWERKVCSGRKGGTLGRFGMVLGKRVRKGVLEPSVAFMLLLSEVARYVAGRGAESREAGSISPSQLLPPPFSPAARVGQYCQPRWSWRPHDTAHLSRCPTQVCPLAHAHPAMFAAPQVSISTVLGTLQASHRLKPHAQFPVGGQRAQSRSGLENSLSKLRRFLAAPAFSVFDPDDLYSGVNFSKVLSTLLAVNKATEDQLSERPCGRSSSLSAANGSQTNPQGAVSSSVPRLQRQSKAVEMTENGSHQLVVKARFNFKQTNEDELSVCKGDIIYVTRVEEGGWWEGTLNGRTGWFPSNYVREIKSSERPLSPKAVKGFESAPLTKNYYTVVLQNILDTEKDYAKELQSLLVTYLRPLQSNNNLSTVEFTSLLGNFEEVCTFQQTLCQALEECSKFPENQHKVGGCLLNLMPHFKSMYLAYCANHPSAVNVLTQHSDDLEHFMESQGAASPGILILTTSLSKPFMRLEKYVTLLQELERHMEGQCQDLRKRKQLELQILSEPIQAWEGEDIKTLGNVIFMSQVMVQHGACEEKEERYLMLFSSVLIMLSASPRMSGFIYQGKMPIAGMAVTRLDEIEGNECTFEITGNLIERIVVHCNNSQDFQEWLEQLYRLIRGPTSCSSLSKTSSSSCSAHSSFSSTGQPRGPLEPPQIIKPWSLSCLRPAPPLRPSAALGYKEESSKSPKTMKKFLHKRKTERKPSEEEYVIRKSTAALEEDAQILKVIEAYCTSANFQQGHGSSARKDSIPQVLLPEEEKLIIEETRSNGQTIIEEKSLVDTVYALKDEVKELKQENKRMKQCLEEELKSRRDLEKLVRRLLKQTDECIRAESSSKTSVLP</sequence>
<dbReference type="InterPro" id="IPR000219">
    <property type="entry name" value="DH_dom"/>
</dbReference>
<dbReference type="InterPro" id="IPR035788">
    <property type="entry name" value="AlphaPIX_SH3"/>
</dbReference>
<evidence type="ECO:0000256" key="5">
    <source>
        <dbReference type="PROSITE-ProRule" id="PRU00192"/>
    </source>
</evidence>
<keyword evidence="4" id="KW-0966">Cell projection</keyword>
<dbReference type="FunFam" id="2.30.30.40:FF:000034">
    <property type="entry name" value="Rho guanine nucleotide exchange factor (GEF) 7"/>
    <property type="match status" value="1"/>
</dbReference>
<dbReference type="GO" id="GO:0030032">
    <property type="term" value="P:lamellipodium assembly"/>
    <property type="evidence" value="ECO:0007669"/>
    <property type="project" value="TreeGrafter"/>
</dbReference>
<feature type="domain" description="DH" evidence="10">
    <location>
        <begin position="548"/>
        <end position="715"/>
    </location>
</feature>
<dbReference type="FunFam" id="1.20.900.10:FF:000016">
    <property type="entry name" value="Rho guanine nucleotide exchange factor 6"/>
    <property type="match status" value="1"/>
</dbReference>
<evidence type="ECO:0000256" key="2">
    <source>
        <dbReference type="ARBA" id="ARBA00022443"/>
    </source>
</evidence>
<comment type="caution">
    <text evidence="11">The sequence shown here is derived from an EMBL/GenBank/DDBJ whole genome shotgun (WGS) entry which is preliminary data.</text>
</comment>
<dbReference type="CDD" id="cd01225">
    <property type="entry name" value="PH_Cool_Pix"/>
    <property type="match status" value="1"/>
</dbReference>
<dbReference type="InterPro" id="IPR001452">
    <property type="entry name" value="SH3_domain"/>
</dbReference>
<dbReference type="FunFam" id="1.20.5.390:FF:000001">
    <property type="entry name" value="rho guanine nucleotide exchange factor 7 isoform X1"/>
    <property type="match status" value="1"/>
</dbReference>
<dbReference type="PANTHER" id="PTHR46026">
    <property type="entry name" value="RHO-TYPE GUANINE NUCLEOTIDE EXCHANGE FACTOR, ISOFORM F"/>
    <property type="match status" value="1"/>
</dbReference>
<keyword evidence="12" id="KW-1185">Reference proteome</keyword>
<organism evidence="11 12">
    <name type="scientific">Galemys pyrenaicus</name>
    <name type="common">Iberian desman</name>
    <name type="synonym">Pyrenean desman</name>
    <dbReference type="NCBI Taxonomy" id="202257"/>
    <lineage>
        <taxon>Eukaryota</taxon>
        <taxon>Metazoa</taxon>
        <taxon>Chordata</taxon>
        <taxon>Craniata</taxon>
        <taxon>Vertebrata</taxon>
        <taxon>Euteleostomi</taxon>
        <taxon>Mammalia</taxon>
        <taxon>Eutheria</taxon>
        <taxon>Laurasiatheria</taxon>
        <taxon>Eulipotyphla</taxon>
        <taxon>Talpidae</taxon>
        <taxon>Galemys</taxon>
    </lineage>
</organism>
<dbReference type="GO" id="GO:0035556">
    <property type="term" value="P:intracellular signal transduction"/>
    <property type="evidence" value="ECO:0007669"/>
    <property type="project" value="InterPro"/>
</dbReference>
<feature type="non-terminal residue" evidence="11">
    <location>
        <position position="1056"/>
    </location>
</feature>
<evidence type="ECO:0000259" key="9">
    <source>
        <dbReference type="PROSITE" id="PS50003"/>
    </source>
</evidence>
<dbReference type="PROSITE" id="PS50002">
    <property type="entry name" value="SH3"/>
    <property type="match status" value="1"/>
</dbReference>
<feature type="domain" description="PH" evidence="9">
    <location>
        <begin position="730"/>
        <end position="835"/>
    </location>
</feature>
<dbReference type="EMBL" id="JAGFMF010012119">
    <property type="protein sequence ID" value="KAG8507211.1"/>
    <property type="molecule type" value="Genomic_DNA"/>
</dbReference>
<feature type="compositionally biased region" description="Low complexity" evidence="7">
    <location>
        <begin position="147"/>
        <end position="157"/>
    </location>
</feature>
<dbReference type="InterPro" id="IPR001849">
    <property type="entry name" value="PH_domain"/>
</dbReference>
<dbReference type="SMART" id="SM00233">
    <property type="entry name" value="PH"/>
    <property type="match status" value="1"/>
</dbReference>
<feature type="domain" description="SH3" evidence="8">
    <location>
        <begin position="467"/>
        <end position="526"/>
    </location>
</feature>
<dbReference type="Pfam" id="PF00621">
    <property type="entry name" value="RhoGEF"/>
    <property type="match status" value="1"/>
</dbReference>
<dbReference type="Gene3D" id="2.30.29.30">
    <property type="entry name" value="Pleckstrin-homology domain (PH domain)/Phosphotyrosine-binding domain (PTB)"/>
    <property type="match status" value="1"/>
</dbReference>
<feature type="coiled-coil region" evidence="6">
    <location>
        <begin position="998"/>
        <end position="1039"/>
    </location>
</feature>
<dbReference type="Gene3D" id="1.20.900.10">
    <property type="entry name" value="Dbl homology (DH) domain"/>
    <property type="match status" value="1"/>
</dbReference>
<dbReference type="OrthoDB" id="6019202at2759"/>
<dbReference type="InterPro" id="IPR036028">
    <property type="entry name" value="SH3-like_dom_sf"/>
</dbReference>
<dbReference type="Pfam" id="PF16523">
    <property type="entry name" value="betaPIX_CC"/>
    <property type="match status" value="1"/>
</dbReference>
<dbReference type="InterPro" id="IPR011993">
    <property type="entry name" value="PH-like_dom_sf"/>
</dbReference>
<feature type="compositionally biased region" description="Polar residues" evidence="7">
    <location>
        <begin position="428"/>
        <end position="457"/>
    </location>
</feature>
<dbReference type="Pfam" id="PF16615">
    <property type="entry name" value="RhoGEF67_u1"/>
    <property type="match status" value="1"/>
</dbReference>
<feature type="region of interest" description="Disordered" evidence="7">
    <location>
        <begin position="894"/>
        <end position="914"/>
    </location>
</feature>